<evidence type="ECO:0008006" key="4">
    <source>
        <dbReference type="Google" id="ProtNLM"/>
    </source>
</evidence>
<evidence type="ECO:0000313" key="2">
    <source>
        <dbReference type="EMBL" id="KAH3778600.1"/>
    </source>
</evidence>
<proteinExistence type="predicted"/>
<evidence type="ECO:0000313" key="3">
    <source>
        <dbReference type="Proteomes" id="UP000828390"/>
    </source>
</evidence>
<gene>
    <name evidence="2" type="ORF">DPMN_180069</name>
</gene>
<dbReference type="Pfam" id="PF14670">
    <property type="entry name" value="FXa_inhibition"/>
    <property type="match status" value="1"/>
</dbReference>
<comment type="caution">
    <text evidence="2">The sequence shown here is derived from an EMBL/GenBank/DDBJ whole genome shotgun (WGS) entry which is preliminary data.</text>
</comment>
<reference evidence="2" key="1">
    <citation type="journal article" date="2019" name="bioRxiv">
        <title>The Genome of the Zebra Mussel, Dreissena polymorpha: A Resource for Invasive Species Research.</title>
        <authorList>
            <person name="McCartney M.A."/>
            <person name="Auch B."/>
            <person name="Kono T."/>
            <person name="Mallez S."/>
            <person name="Zhang Y."/>
            <person name="Obille A."/>
            <person name="Becker A."/>
            <person name="Abrahante J.E."/>
            <person name="Garbe J."/>
            <person name="Badalamenti J.P."/>
            <person name="Herman A."/>
            <person name="Mangelson H."/>
            <person name="Liachko I."/>
            <person name="Sullivan S."/>
            <person name="Sone E.D."/>
            <person name="Koren S."/>
            <person name="Silverstein K.A.T."/>
            <person name="Beckman K.B."/>
            <person name="Gohl D.M."/>
        </authorList>
    </citation>
    <scope>NUCLEOTIDE SEQUENCE</scope>
    <source>
        <strain evidence="2">Duluth1</strain>
        <tissue evidence="2">Whole animal</tissue>
    </source>
</reference>
<keyword evidence="1" id="KW-1133">Transmembrane helix</keyword>
<protein>
    <recommendedName>
        <fullName evidence="4">EGF-like domain-containing protein</fullName>
    </recommendedName>
</protein>
<keyword evidence="3" id="KW-1185">Reference proteome</keyword>
<dbReference type="InterPro" id="IPR011042">
    <property type="entry name" value="6-blade_b-propeller_TolB-like"/>
</dbReference>
<name>A0A9D4EFK9_DREPO</name>
<keyword evidence="1" id="KW-0472">Membrane</keyword>
<feature type="transmembrane region" description="Helical" evidence="1">
    <location>
        <begin position="144"/>
        <end position="167"/>
    </location>
</feature>
<evidence type="ECO:0000256" key="1">
    <source>
        <dbReference type="SAM" id="Phobius"/>
    </source>
</evidence>
<organism evidence="2 3">
    <name type="scientific">Dreissena polymorpha</name>
    <name type="common">Zebra mussel</name>
    <name type="synonym">Mytilus polymorpha</name>
    <dbReference type="NCBI Taxonomy" id="45954"/>
    <lineage>
        <taxon>Eukaryota</taxon>
        <taxon>Metazoa</taxon>
        <taxon>Spiralia</taxon>
        <taxon>Lophotrochozoa</taxon>
        <taxon>Mollusca</taxon>
        <taxon>Bivalvia</taxon>
        <taxon>Autobranchia</taxon>
        <taxon>Heteroconchia</taxon>
        <taxon>Euheterodonta</taxon>
        <taxon>Imparidentia</taxon>
        <taxon>Neoheterodontei</taxon>
        <taxon>Myida</taxon>
        <taxon>Dreissenoidea</taxon>
        <taxon>Dreissenidae</taxon>
        <taxon>Dreissena</taxon>
    </lineage>
</organism>
<dbReference type="AlphaFoldDB" id="A0A9D4EFK9"/>
<sequence length="281" mass="30630">MHTFGVVPPFNYHNNTVFLFSYLTKLHKNNKLDISHIAANPDRIEYYLLGEVISNDSPTTKCSSNNGRGQCSTFCHPTPNGYTCGCQDGDQLMTDNKTCKLGPRPTDDTTAESGEYTINAASSTSKAYPAFKREVTDTGSSSKLLYIGVSVGSVIVILVAAITIVIIRKRSRANVQLHFGARYFRRKPTDDPSDVINTRTQNIVDSNINPAMLDAIPDLNRDMDVTSVLVNPYLELEDGNTYDCISEGGLQLNRALPPLPDDTGGPLRGSVDGGYITAVNT</sequence>
<dbReference type="EMBL" id="JAIWYP010000009">
    <property type="protein sequence ID" value="KAH3778600.1"/>
    <property type="molecule type" value="Genomic_DNA"/>
</dbReference>
<reference evidence="2" key="2">
    <citation type="submission" date="2020-11" db="EMBL/GenBank/DDBJ databases">
        <authorList>
            <person name="McCartney M.A."/>
            <person name="Auch B."/>
            <person name="Kono T."/>
            <person name="Mallez S."/>
            <person name="Becker A."/>
            <person name="Gohl D.M."/>
            <person name="Silverstein K.A.T."/>
            <person name="Koren S."/>
            <person name="Bechman K.B."/>
            <person name="Herman A."/>
            <person name="Abrahante J.E."/>
            <person name="Garbe J."/>
        </authorList>
    </citation>
    <scope>NUCLEOTIDE SEQUENCE</scope>
    <source>
        <strain evidence="2">Duluth1</strain>
        <tissue evidence="2">Whole animal</tissue>
    </source>
</reference>
<dbReference type="Gene3D" id="2.120.10.30">
    <property type="entry name" value="TolB, C-terminal domain"/>
    <property type="match status" value="1"/>
</dbReference>
<keyword evidence="1" id="KW-0812">Transmembrane</keyword>
<accession>A0A9D4EFK9</accession>
<dbReference type="Proteomes" id="UP000828390">
    <property type="component" value="Unassembled WGS sequence"/>
</dbReference>
<dbReference type="SUPFAM" id="SSF57196">
    <property type="entry name" value="EGF/Laminin"/>
    <property type="match status" value="1"/>
</dbReference>